<gene>
    <name evidence="2" type="primary">Necator_chrIV.g16072</name>
    <name evidence="2" type="ORF">RB195_002776</name>
</gene>
<accession>A0ABR1DKM5</accession>
<feature type="region of interest" description="Disordered" evidence="1">
    <location>
        <begin position="148"/>
        <end position="205"/>
    </location>
</feature>
<feature type="compositionally biased region" description="Basic and acidic residues" evidence="1">
    <location>
        <begin position="175"/>
        <end position="186"/>
    </location>
</feature>
<evidence type="ECO:0000313" key="3">
    <source>
        <dbReference type="Proteomes" id="UP001303046"/>
    </source>
</evidence>
<feature type="compositionally biased region" description="Basic and acidic residues" evidence="1">
    <location>
        <begin position="148"/>
        <end position="165"/>
    </location>
</feature>
<feature type="compositionally biased region" description="Polar residues" evidence="1">
    <location>
        <begin position="193"/>
        <end position="205"/>
    </location>
</feature>
<evidence type="ECO:0000313" key="2">
    <source>
        <dbReference type="EMBL" id="KAK6751007.1"/>
    </source>
</evidence>
<name>A0ABR1DKM5_NECAM</name>
<dbReference type="EMBL" id="JAVFWL010000004">
    <property type="protein sequence ID" value="KAK6751007.1"/>
    <property type="molecule type" value="Genomic_DNA"/>
</dbReference>
<protein>
    <recommendedName>
        <fullName evidence="4">Receptor expression-enhancing protein</fullName>
    </recommendedName>
</protein>
<proteinExistence type="predicted"/>
<evidence type="ECO:0000256" key="1">
    <source>
        <dbReference type="SAM" id="MobiDB-lite"/>
    </source>
</evidence>
<sequence>MDQFLESAQDKVQNKKWWTARWLDDLSKQTDVDVDTLSKAIAGVVFVICACTKQARLLCNSILIAVPLISTFGYPKEAASKDDMVIYWCIFGVLTICDTGFEKMPLYYDFKLLLALMMFLDPPRLIDQIKEIINGKYTEESRIFNKNELDTLSKQHSPRPEKPTSEPDPGSSRGDLSEEKKGKKAEAAPSDQLGDNSGTARGSAP</sequence>
<keyword evidence="3" id="KW-1185">Reference proteome</keyword>
<comment type="caution">
    <text evidence="2">The sequence shown here is derived from an EMBL/GenBank/DDBJ whole genome shotgun (WGS) entry which is preliminary data.</text>
</comment>
<dbReference type="Proteomes" id="UP001303046">
    <property type="component" value="Unassembled WGS sequence"/>
</dbReference>
<organism evidence="2 3">
    <name type="scientific">Necator americanus</name>
    <name type="common">Human hookworm</name>
    <dbReference type="NCBI Taxonomy" id="51031"/>
    <lineage>
        <taxon>Eukaryota</taxon>
        <taxon>Metazoa</taxon>
        <taxon>Ecdysozoa</taxon>
        <taxon>Nematoda</taxon>
        <taxon>Chromadorea</taxon>
        <taxon>Rhabditida</taxon>
        <taxon>Rhabditina</taxon>
        <taxon>Rhabditomorpha</taxon>
        <taxon>Strongyloidea</taxon>
        <taxon>Ancylostomatidae</taxon>
        <taxon>Bunostominae</taxon>
        <taxon>Necator</taxon>
    </lineage>
</organism>
<evidence type="ECO:0008006" key="4">
    <source>
        <dbReference type="Google" id="ProtNLM"/>
    </source>
</evidence>
<reference evidence="2 3" key="1">
    <citation type="submission" date="2023-08" db="EMBL/GenBank/DDBJ databases">
        <title>A Necator americanus chromosomal reference genome.</title>
        <authorList>
            <person name="Ilik V."/>
            <person name="Petrzelkova K.J."/>
            <person name="Pardy F."/>
            <person name="Fuh T."/>
            <person name="Niatou-Singa F.S."/>
            <person name="Gouil Q."/>
            <person name="Baker L."/>
            <person name="Ritchie M.E."/>
            <person name="Jex A.R."/>
            <person name="Gazzola D."/>
            <person name="Li H."/>
            <person name="Toshio Fujiwara R."/>
            <person name="Zhan B."/>
            <person name="Aroian R.V."/>
            <person name="Pafco B."/>
            <person name="Schwarz E.M."/>
        </authorList>
    </citation>
    <scope>NUCLEOTIDE SEQUENCE [LARGE SCALE GENOMIC DNA]</scope>
    <source>
        <strain evidence="2 3">Aroian</strain>
        <tissue evidence="2">Whole animal</tissue>
    </source>
</reference>